<dbReference type="SUPFAM" id="SSF53474">
    <property type="entry name" value="alpha/beta-Hydrolases"/>
    <property type="match status" value="1"/>
</dbReference>
<dbReference type="InterPro" id="IPR013818">
    <property type="entry name" value="Lipase"/>
</dbReference>
<dbReference type="OrthoDB" id="199913at2759"/>
<evidence type="ECO:0000256" key="4">
    <source>
        <dbReference type="RuleBase" id="RU004262"/>
    </source>
</evidence>
<comment type="similarity">
    <text evidence="2 4">Belongs to the AB hydrolase superfamily. Lipase family.</text>
</comment>
<evidence type="ECO:0000256" key="3">
    <source>
        <dbReference type="ARBA" id="ARBA00022525"/>
    </source>
</evidence>
<evidence type="ECO:0000313" key="7">
    <source>
        <dbReference type="Proteomes" id="UP001153709"/>
    </source>
</evidence>
<dbReference type="InterPro" id="IPR029058">
    <property type="entry name" value="AB_hydrolase_fold"/>
</dbReference>
<organism evidence="6 7">
    <name type="scientific">Diabrotica balteata</name>
    <name type="common">Banded cucumber beetle</name>
    <dbReference type="NCBI Taxonomy" id="107213"/>
    <lineage>
        <taxon>Eukaryota</taxon>
        <taxon>Metazoa</taxon>
        <taxon>Ecdysozoa</taxon>
        <taxon>Arthropoda</taxon>
        <taxon>Hexapoda</taxon>
        <taxon>Insecta</taxon>
        <taxon>Pterygota</taxon>
        <taxon>Neoptera</taxon>
        <taxon>Endopterygota</taxon>
        <taxon>Coleoptera</taxon>
        <taxon>Polyphaga</taxon>
        <taxon>Cucujiformia</taxon>
        <taxon>Chrysomeloidea</taxon>
        <taxon>Chrysomelidae</taxon>
        <taxon>Galerucinae</taxon>
        <taxon>Diabroticina</taxon>
        <taxon>Diabroticites</taxon>
        <taxon>Diabrotica</taxon>
    </lineage>
</organism>
<dbReference type="GO" id="GO:0016298">
    <property type="term" value="F:lipase activity"/>
    <property type="evidence" value="ECO:0007669"/>
    <property type="project" value="InterPro"/>
</dbReference>
<comment type="subcellular location">
    <subcellularLocation>
        <location evidence="1">Secreted</location>
    </subcellularLocation>
</comment>
<dbReference type="AlphaFoldDB" id="A0A9P0DVX8"/>
<evidence type="ECO:0000313" key="6">
    <source>
        <dbReference type="EMBL" id="CAH1278470.1"/>
    </source>
</evidence>
<evidence type="ECO:0000259" key="5">
    <source>
        <dbReference type="Pfam" id="PF00151"/>
    </source>
</evidence>
<dbReference type="GO" id="GO:0016042">
    <property type="term" value="P:lipid catabolic process"/>
    <property type="evidence" value="ECO:0007669"/>
    <property type="project" value="TreeGrafter"/>
</dbReference>
<evidence type="ECO:0000256" key="1">
    <source>
        <dbReference type="ARBA" id="ARBA00004613"/>
    </source>
</evidence>
<dbReference type="PANTHER" id="PTHR11610:SF169">
    <property type="entry name" value="GH15759P-RELATED"/>
    <property type="match status" value="1"/>
</dbReference>
<proteinExistence type="inferred from homology"/>
<accession>A0A9P0DVX8</accession>
<keyword evidence="7" id="KW-1185">Reference proteome</keyword>
<dbReference type="Proteomes" id="UP001153709">
    <property type="component" value="Chromosome 4"/>
</dbReference>
<dbReference type="GO" id="GO:0017171">
    <property type="term" value="F:serine hydrolase activity"/>
    <property type="evidence" value="ECO:0007669"/>
    <property type="project" value="TreeGrafter"/>
</dbReference>
<dbReference type="Gene3D" id="3.40.50.1820">
    <property type="entry name" value="alpha/beta hydrolase"/>
    <property type="match status" value="1"/>
</dbReference>
<reference evidence="6" key="1">
    <citation type="submission" date="2022-01" db="EMBL/GenBank/DDBJ databases">
        <authorList>
            <person name="King R."/>
        </authorList>
    </citation>
    <scope>NUCLEOTIDE SEQUENCE</scope>
</reference>
<gene>
    <name evidence="6" type="ORF">DIABBA_LOCUS6602</name>
</gene>
<dbReference type="GO" id="GO:0005615">
    <property type="term" value="C:extracellular space"/>
    <property type="evidence" value="ECO:0007669"/>
    <property type="project" value="TreeGrafter"/>
</dbReference>
<name>A0A9P0DVX8_DIABA</name>
<evidence type="ECO:0000256" key="2">
    <source>
        <dbReference type="ARBA" id="ARBA00010701"/>
    </source>
</evidence>
<keyword evidence="3" id="KW-0964">Secreted</keyword>
<protein>
    <recommendedName>
        <fullName evidence="5">Lipase domain-containing protein</fullName>
    </recommendedName>
</protein>
<feature type="domain" description="Lipase" evidence="5">
    <location>
        <begin position="80"/>
        <end position="326"/>
    </location>
</feature>
<dbReference type="CDD" id="cd00707">
    <property type="entry name" value="Pancreat_lipase_like"/>
    <property type="match status" value="1"/>
</dbReference>
<dbReference type="PANTHER" id="PTHR11610">
    <property type="entry name" value="LIPASE"/>
    <property type="match status" value="1"/>
</dbReference>
<dbReference type="EMBL" id="OU898279">
    <property type="protein sequence ID" value="CAH1278470.1"/>
    <property type="molecule type" value="Genomic_DNA"/>
</dbReference>
<sequence>MSLLSRVVNLAFNVISLPFLEDNVIGEVLKSDILFFPLDVITNIGEPCKTFMYKFGENELKLTALARGFCPNCCPANIHRDIRFVTYSRKFPSGIPIEHMRSGYAQKAGIDKNLPTVIFIHGFSESSPGHSGRTVIDAYLTRPEPRNLILLDWSELSTFPWYQTAVLNVKHAAESLRRFIEVFHDSGEIPIRTLHVIGFSLGSHVAGIAGKLLRYGLQIPHITGLDPALPEYSLTDSSGRLSKESAEYVDIIHTDAGIFGIPISIGHSDFFPNGGRALQPGCQPSYLVKQKIVNQVLACSHIRAWKLYSESVINPRAFPASRCTLWRGPNKHCEFTVDAYMGFPNTNTTFGSFYLITNGEKPYGKTY</sequence>
<dbReference type="InterPro" id="IPR033906">
    <property type="entry name" value="Lipase_N"/>
</dbReference>
<dbReference type="InterPro" id="IPR000734">
    <property type="entry name" value="TAG_lipase"/>
</dbReference>
<dbReference type="Pfam" id="PF00151">
    <property type="entry name" value="Lipase"/>
    <property type="match status" value="1"/>
</dbReference>